<dbReference type="Proteomes" id="UP001612915">
    <property type="component" value="Unassembled WGS sequence"/>
</dbReference>
<feature type="transmembrane region" description="Helical" evidence="8">
    <location>
        <begin position="160"/>
        <end position="182"/>
    </location>
</feature>
<protein>
    <recommendedName>
        <fullName evidence="11">Mannosyltransferase</fullName>
    </recommendedName>
</protein>
<keyword evidence="5 8" id="KW-0812">Transmembrane</keyword>
<keyword evidence="7 8" id="KW-0472">Membrane</keyword>
<keyword evidence="4" id="KW-0808">Transferase</keyword>
<dbReference type="PANTHER" id="PTHR33908:SF3">
    <property type="entry name" value="UNDECAPRENYL PHOSPHATE-ALPHA-4-AMINO-4-DEOXY-L-ARABINOSE ARABINOSYL TRANSFERASE"/>
    <property type="match status" value="1"/>
</dbReference>
<evidence type="ECO:0000256" key="3">
    <source>
        <dbReference type="ARBA" id="ARBA00022676"/>
    </source>
</evidence>
<comment type="caution">
    <text evidence="9">The sequence shown here is derived from an EMBL/GenBank/DDBJ whole genome shotgun (WGS) entry which is preliminary data.</text>
</comment>
<keyword evidence="10" id="KW-1185">Reference proteome</keyword>
<dbReference type="RefSeq" id="WP_398278273.1">
    <property type="nucleotide sequence ID" value="NZ_JBITLV010000002.1"/>
</dbReference>
<keyword evidence="3" id="KW-0328">Glycosyltransferase</keyword>
<evidence type="ECO:0008006" key="11">
    <source>
        <dbReference type="Google" id="ProtNLM"/>
    </source>
</evidence>
<organism evidence="9 10">
    <name type="scientific">Spongisporangium articulatum</name>
    <dbReference type="NCBI Taxonomy" id="3362603"/>
    <lineage>
        <taxon>Bacteria</taxon>
        <taxon>Bacillati</taxon>
        <taxon>Actinomycetota</taxon>
        <taxon>Actinomycetes</taxon>
        <taxon>Kineosporiales</taxon>
        <taxon>Kineosporiaceae</taxon>
        <taxon>Spongisporangium</taxon>
    </lineage>
</organism>
<feature type="transmembrane region" description="Helical" evidence="8">
    <location>
        <begin position="106"/>
        <end position="123"/>
    </location>
</feature>
<feature type="transmembrane region" description="Helical" evidence="8">
    <location>
        <begin position="273"/>
        <end position="296"/>
    </location>
</feature>
<evidence type="ECO:0000256" key="4">
    <source>
        <dbReference type="ARBA" id="ARBA00022679"/>
    </source>
</evidence>
<accession>A0ABW8ALE3</accession>
<evidence type="ECO:0000256" key="7">
    <source>
        <dbReference type="ARBA" id="ARBA00023136"/>
    </source>
</evidence>
<evidence type="ECO:0000256" key="1">
    <source>
        <dbReference type="ARBA" id="ARBA00004651"/>
    </source>
</evidence>
<feature type="transmembrane region" description="Helical" evidence="8">
    <location>
        <begin position="80"/>
        <end position="100"/>
    </location>
</feature>
<feature type="transmembrane region" description="Helical" evidence="8">
    <location>
        <begin position="130"/>
        <end position="148"/>
    </location>
</feature>
<feature type="transmembrane region" description="Helical" evidence="8">
    <location>
        <begin position="302"/>
        <end position="321"/>
    </location>
</feature>
<dbReference type="PANTHER" id="PTHR33908">
    <property type="entry name" value="MANNOSYLTRANSFERASE YKCB-RELATED"/>
    <property type="match status" value="1"/>
</dbReference>
<name>A0ABW8ALE3_9ACTN</name>
<sequence>MPTVSAVRSGRAAAAVTAAGALVYGWQVGRPGVWMDEAATIDVCRRTPAQVFALARHEDLVHLAYYLVAKLAWAVHPSIVSVRSVGVAAMAATAGLLVLIGARLRSLPVGVVAGLLLVVNPLASRFAQEARSAALVTVLATLLTWQLLGLLERTDGGRRWAGYSATLVLLGLANVLGLLMVLPHALAAGAAGRLRAWTAAAAAGLVVLAPFVLAAHGQRGQVYWIPAPHLYDLHAFARDFLGGQAAIVLVGLLVVVAALVRSRVGWTAPVRRALRLGLGWALLPPAVLWTVSFVTPLYQDRYVLYVLPGIALALAALVVRLATALAELPWARWLVPAVALALVAVVGAPAQAQARRMADGHTENLAAVADYLARSARPGDEMVAVPMEVRMLRQAYPQLAGLADPTVAVEPLAGATLEGKDVPPGQVPAALAPHPRIWLVRESYQADDLLTGSERAALAALAASYRPGSRRVFADIEVTLMVRRGG</sequence>
<reference evidence="9 10" key="1">
    <citation type="submission" date="2024-10" db="EMBL/GenBank/DDBJ databases">
        <title>The Natural Products Discovery Center: Release of the First 8490 Sequenced Strains for Exploring Actinobacteria Biosynthetic Diversity.</title>
        <authorList>
            <person name="Kalkreuter E."/>
            <person name="Kautsar S.A."/>
            <person name="Yang D."/>
            <person name="Bader C.D."/>
            <person name="Teijaro C.N."/>
            <person name="Fluegel L."/>
            <person name="Davis C.M."/>
            <person name="Simpson J.R."/>
            <person name="Lauterbach L."/>
            <person name="Steele A.D."/>
            <person name="Gui C."/>
            <person name="Meng S."/>
            <person name="Li G."/>
            <person name="Viehrig K."/>
            <person name="Ye F."/>
            <person name="Su P."/>
            <person name="Kiefer A.F."/>
            <person name="Nichols A."/>
            <person name="Cepeda A.J."/>
            <person name="Yan W."/>
            <person name="Fan B."/>
            <person name="Jiang Y."/>
            <person name="Adhikari A."/>
            <person name="Zheng C.-J."/>
            <person name="Schuster L."/>
            <person name="Cowan T.M."/>
            <person name="Smanski M.J."/>
            <person name="Chevrette M.G."/>
            <person name="De Carvalho L.P.S."/>
            <person name="Shen B."/>
        </authorList>
    </citation>
    <scope>NUCLEOTIDE SEQUENCE [LARGE SCALE GENOMIC DNA]</scope>
    <source>
        <strain evidence="9 10">NPDC049639</strain>
    </source>
</reference>
<comment type="subcellular location">
    <subcellularLocation>
        <location evidence="1">Cell membrane</location>
        <topology evidence="1">Multi-pass membrane protein</topology>
    </subcellularLocation>
</comment>
<keyword evidence="2" id="KW-1003">Cell membrane</keyword>
<evidence type="ECO:0000256" key="8">
    <source>
        <dbReference type="SAM" id="Phobius"/>
    </source>
</evidence>
<evidence type="ECO:0000256" key="5">
    <source>
        <dbReference type="ARBA" id="ARBA00022692"/>
    </source>
</evidence>
<feature type="transmembrane region" description="Helical" evidence="8">
    <location>
        <begin position="240"/>
        <end position="261"/>
    </location>
</feature>
<feature type="transmembrane region" description="Helical" evidence="8">
    <location>
        <begin position="333"/>
        <end position="352"/>
    </location>
</feature>
<evidence type="ECO:0000256" key="6">
    <source>
        <dbReference type="ARBA" id="ARBA00022989"/>
    </source>
</evidence>
<evidence type="ECO:0000256" key="2">
    <source>
        <dbReference type="ARBA" id="ARBA00022475"/>
    </source>
</evidence>
<evidence type="ECO:0000313" key="10">
    <source>
        <dbReference type="Proteomes" id="UP001612915"/>
    </source>
</evidence>
<proteinExistence type="predicted"/>
<keyword evidence="6 8" id="KW-1133">Transmembrane helix</keyword>
<gene>
    <name evidence="9" type="ORF">ACIB24_08865</name>
</gene>
<evidence type="ECO:0000313" key="9">
    <source>
        <dbReference type="EMBL" id="MFI7587171.1"/>
    </source>
</evidence>
<dbReference type="InterPro" id="IPR050297">
    <property type="entry name" value="LipidA_mod_glycosyltrf_83"/>
</dbReference>
<dbReference type="EMBL" id="JBITLV010000002">
    <property type="protein sequence ID" value="MFI7587171.1"/>
    <property type="molecule type" value="Genomic_DNA"/>
</dbReference>
<feature type="transmembrane region" description="Helical" evidence="8">
    <location>
        <begin position="194"/>
        <end position="215"/>
    </location>
</feature>